<gene>
    <name evidence="2" type="ORF">VP01_14489g1</name>
</gene>
<proteinExistence type="predicted"/>
<dbReference type="AlphaFoldDB" id="A0A0L6VK22"/>
<reference evidence="2 3" key="1">
    <citation type="submission" date="2015-08" db="EMBL/GenBank/DDBJ databases">
        <title>Next Generation Sequencing and Analysis of the Genome of Puccinia sorghi L Schw, the Causal Agent of Maize Common Rust.</title>
        <authorList>
            <person name="Rochi L."/>
            <person name="Burguener G."/>
            <person name="Darino M."/>
            <person name="Turjanski A."/>
            <person name="Kreff E."/>
            <person name="Dieguez M.J."/>
            <person name="Sacco F."/>
        </authorList>
    </citation>
    <scope>NUCLEOTIDE SEQUENCE [LARGE SCALE GENOMIC DNA]</scope>
    <source>
        <strain evidence="2 3">RO10H11247</strain>
    </source>
</reference>
<accession>A0A0L6VK22</accession>
<evidence type="ECO:0000256" key="1">
    <source>
        <dbReference type="SAM" id="MobiDB-lite"/>
    </source>
</evidence>
<sequence length="49" mass="5598">SSRNQEDRRSNIVNQSGGLKCRSGFHNPKQDNNHSSDKCWHLHPDIAPE</sequence>
<comment type="caution">
    <text evidence="2">The sequence shown here is derived from an EMBL/GenBank/DDBJ whole genome shotgun (WGS) entry which is preliminary data.</text>
</comment>
<feature type="compositionally biased region" description="Basic and acidic residues" evidence="1">
    <location>
        <begin position="1"/>
        <end position="10"/>
    </location>
</feature>
<evidence type="ECO:0000313" key="3">
    <source>
        <dbReference type="Proteomes" id="UP000037035"/>
    </source>
</evidence>
<feature type="non-terminal residue" evidence="2">
    <location>
        <position position="1"/>
    </location>
</feature>
<dbReference type="EMBL" id="LAVV01004986">
    <property type="protein sequence ID" value="KNZ61131.1"/>
    <property type="molecule type" value="Genomic_DNA"/>
</dbReference>
<feature type="non-terminal residue" evidence="2">
    <location>
        <position position="49"/>
    </location>
</feature>
<name>A0A0L6VK22_9BASI</name>
<feature type="region of interest" description="Disordered" evidence="1">
    <location>
        <begin position="1"/>
        <end position="49"/>
    </location>
</feature>
<dbReference type="Proteomes" id="UP000037035">
    <property type="component" value="Unassembled WGS sequence"/>
</dbReference>
<keyword evidence="3" id="KW-1185">Reference proteome</keyword>
<feature type="compositionally biased region" description="Basic and acidic residues" evidence="1">
    <location>
        <begin position="28"/>
        <end position="49"/>
    </location>
</feature>
<evidence type="ECO:0000313" key="2">
    <source>
        <dbReference type="EMBL" id="KNZ61131.1"/>
    </source>
</evidence>
<protein>
    <submittedName>
        <fullName evidence="2">Uncharacterized protein</fullName>
    </submittedName>
</protein>
<dbReference type="VEuPathDB" id="FungiDB:VP01_14489g1"/>
<organism evidence="2 3">
    <name type="scientific">Puccinia sorghi</name>
    <dbReference type="NCBI Taxonomy" id="27349"/>
    <lineage>
        <taxon>Eukaryota</taxon>
        <taxon>Fungi</taxon>
        <taxon>Dikarya</taxon>
        <taxon>Basidiomycota</taxon>
        <taxon>Pucciniomycotina</taxon>
        <taxon>Pucciniomycetes</taxon>
        <taxon>Pucciniales</taxon>
        <taxon>Pucciniaceae</taxon>
        <taxon>Puccinia</taxon>
    </lineage>
</organism>